<accession>A0A840QSN1</accession>
<dbReference type="InterPro" id="IPR003749">
    <property type="entry name" value="ThiS/MoaD-like"/>
</dbReference>
<dbReference type="FunFam" id="3.10.20.30:FF:000010">
    <property type="entry name" value="Molybdopterin synthase sulfur carrier subunit"/>
    <property type="match status" value="1"/>
</dbReference>
<dbReference type="RefSeq" id="WP_184664748.1">
    <property type="nucleotide sequence ID" value="NZ_JACHHB010000012.1"/>
</dbReference>
<evidence type="ECO:0000256" key="11">
    <source>
        <dbReference type="ARBA" id="ARBA00078020"/>
    </source>
</evidence>
<keyword evidence="2" id="KW-0547">Nucleotide-binding</keyword>
<dbReference type="NCBIfam" id="TIGR01682">
    <property type="entry name" value="moaD"/>
    <property type="match status" value="1"/>
</dbReference>
<keyword evidence="14" id="KW-1185">Reference proteome</keyword>
<dbReference type="InterPro" id="IPR012675">
    <property type="entry name" value="Beta-grasp_dom_sf"/>
</dbReference>
<protein>
    <recommendedName>
        <fullName evidence="5">Molybdopterin synthase sulfur carrier subunit</fullName>
    </recommendedName>
    <alternativeName>
        <fullName evidence="11">MPT synthase subunit 1</fullName>
    </alternativeName>
    <alternativeName>
        <fullName evidence="8">Molybdenum cofactor biosynthesis protein D</fullName>
    </alternativeName>
    <alternativeName>
        <fullName evidence="10">Molybdopterin-converting factor small subunit</fullName>
    </alternativeName>
    <alternativeName>
        <fullName evidence="9">Molybdopterin-converting factor subunit 1</fullName>
    </alternativeName>
    <alternativeName>
        <fullName evidence="12">Sulfur carrier protein MoaD</fullName>
    </alternativeName>
</protein>
<evidence type="ECO:0000256" key="6">
    <source>
        <dbReference type="ARBA" id="ARBA00054425"/>
    </source>
</evidence>
<dbReference type="GO" id="GO:1990133">
    <property type="term" value="C:molybdopterin adenylyltransferase complex"/>
    <property type="evidence" value="ECO:0007669"/>
    <property type="project" value="TreeGrafter"/>
</dbReference>
<dbReference type="NCBIfam" id="TIGR01687">
    <property type="entry name" value="moaD_arch"/>
    <property type="match status" value="1"/>
</dbReference>
<evidence type="ECO:0000256" key="9">
    <source>
        <dbReference type="ARBA" id="ARBA00076711"/>
    </source>
</evidence>
<dbReference type="CDD" id="cd00754">
    <property type="entry name" value="Ubl_MoaD"/>
    <property type="match status" value="1"/>
</dbReference>
<comment type="caution">
    <text evidence="13">The sequence shown here is derived from an EMBL/GenBank/DDBJ whole genome shotgun (WGS) entry which is preliminary data.</text>
</comment>
<organism evidence="13 14">
    <name type="scientific">Texcoconibacillus texcoconensis</name>
    <dbReference type="NCBI Taxonomy" id="1095777"/>
    <lineage>
        <taxon>Bacteria</taxon>
        <taxon>Bacillati</taxon>
        <taxon>Bacillota</taxon>
        <taxon>Bacilli</taxon>
        <taxon>Bacillales</taxon>
        <taxon>Bacillaceae</taxon>
        <taxon>Texcoconibacillus</taxon>
    </lineage>
</organism>
<dbReference type="PANTHER" id="PTHR33359:SF1">
    <property type="entry name" value="MOLYBDOPTERIN SYNTHASE SULFUR CARRIER SUBUNIT"/>
    <property type="match status" value="1"/>
</dbReference>
<dbReference type="InterPro" id="IPR016155">
    <property type="entry name" value="Mopterin_synth/thiamin_S_b"/>
</dbReference>
<dbReference type="UniPathway" id="UPA00344"/>
<comment type="subunit">
    <text evidence="7">Heterotetramer of 2 MoaD subunits and 2 MoaE subunits. Forms a stable heterotetrameric complex of 2 MoaD and 2 MoeB during adenylation of MoaD by MoeB. During catalysis MoaD shuttles between the two heterotetrameric complexes.</text>
</comment>
<dbReference type="PANTHER" id="PTHR33359">
    <property type="entry name" value="MOLYBDOPTERIN SYNTHASE SULFUR CARRIER SUBUNIT"/>
    <property type="match status" value="1"/>
</dbReference>
<dbReference type="EMBL" id="JACHHB010000012">
    <property type="protein sequence ID" value="MBB5174318.1"/>
    <property type="molecule type" value="Genomic_DNA"/>
</dbReference>
<dbReference type="GO" id="GO:0000166">
    <property type="term" value="F:nucleotide binding"/>
    <property type="evidence" value="ECO:0007669"/>
    <property type="project" value="UniProtKB-KW"/>
</dbReference>
<comment type="similarity">
    <text evidence="4">Belongs to the MoaD family.</text>
</comment>
<dbReference type="Pfam" id="PF02597">
    <property type="entry name" value="ThiS"/>
    <property type="match status" value="1"/>
</dbReference>
<gene>
    <name evidence="13" type="ORF">HNQ41_002533</name>
</gene>
<evidence type="ECO:0000256" key="5">
    <source>
        <dbReference type="ARBA" id="ARBA00024247"/>
    </source>
</evidence>
<evidence type="ECO:0000256" key="7">
    <source>
        <dbReference type="ARBA" id="ARBA00063099"/>
    </source>
</evidence>
<name>A0A840QSN1_9BACI</name>
<dbReference type="Gene3D" id="3.10.20.30">
    <property type="match status" value="1"/>
</dbReference>
<dbReference type="InterPro" id="IPR010038">
    <property type="entry name" value="MoaD_arc-typ"/>
</dbReference>
<dbReference type="InterPro" id="IPR044672">
    <property type="entry name" value="MOCS2A"/>
</dbReference>
<evidence type="ECO:0000313" key="14">
    <source>
        <dbReference type="Proteomes" id="UP000551878"/>
    </source>
</evidence>
<proteinExistence type="inferred from homology"/>
<comment type="pathway">
    <text evidence="1">Cofactor biosynthesis; molybdopterin biosynthesis.</text>
</comment>
<evidence type="ECO:0000256" key="10">
    <source>
        <dbReference type="ARBA" id="ARBA00077809"/>
    </source>
</evidence>
<evidence type="ECO:0000256" key="12">
    <source>
        <dbReference type="ARBA" id="ARBA00078992"/>
    </source>
</evidence>
<evidence type="ECO:0000256" key="2">
    <source>
        <dbReference type="ARBA" id="ARBA00022741"/>
    </source>
</evidence>
<evidence type="ECO:0000256" key="4">
    <source>
        <dbReference type="ARBA" id="ARBA00024200"/>
    </source>
</evidence>
<dbReference type="SUPFAM" id="SSF54285">
    <property type="entry name" value="MoaD/ThiS"/>
    <property type="match status" value="1"/>
</dbReference>
<evidence type="ECO:0000256" key="8">
    <source>
        <dbReference type="ARBA" id="ARBA00075076"/>
    </source>
</evidence>
<evidence type="ECO:0000256" key="1">
    <source>
        <dbReference type="ARBA" id="ARBA00005046"/>
    </source>
</evidence>
<keyword evidence="3" id="KW-0501">Molybdenum cofactor biosynthesis</keyword>
<dbReference type="GO" id="GO:0006777">
    <property type="term" value="P:Mo-molybdopterin cofactor biosynthetic process"/>
    <property type="evidence" value="ECO:0007669"/>
    <property type="project" value="UniProtKB-KW"/>
</dbReference>
<reference evidence="13 14" key="1">
    <citation type="submission" date="2020-08" db="EMBL/GenBank/DDBJ databases">
        <title>Genomic Encyclopedia of Type Strains, Phase IV (KMG-IV): sequencing the most valuable type-strain genomes for metagenomic binning, comparative biology and taxonomic classification.</title>
        <authorList>
            <person name="Goeker M."/>
        </authorList>
    </citation>
    <scope>NUCLEOTIDE SEQUENCE [LARGE SCALE GENOMIC DNA]</scope>
    <source>
        <strain evidence="13 14">DSM 24696</strain>
    </source>
</reference>
<evidence type="ECO:0000313" key="13">
    <source>
        <dbReference type="EMBL" id="MBB5174318.1"/>
    </source>
</evidence>
<evidence type="ECO:0000256" key="3">
    <source>
        <dbReference type="ARBA" id="ARBA00023150"/>
    </source>
</evidence>
<dbReference type="AlphaFoldDB" id="A0A840QSN1"/>
<comment type="function">
    <text evidence="6">Involved in sulfur transfer in the conversion of molybdopterin precursor Z to molybdopterin.</text>
</comment>
<dbReference type="Proteomes" id="UP000551878">
    <property type="component" value="Unassembled WGS sequence"/>
</dbReference>
<sequence>MIEILLFAELEEIVGERKLTDPQLVGKTINEVREKLKQDYPNIKQIDRAMVAVNEEYAEDDQQLNEGDVVAFIPPVSGG</sequence>